<organism evidence="1">
    <name type="scientific">marine sediment metagenome</name>
    <dbReference type="NCBI Taxonomy" id="412755"/>
    <lineage>
        <taxon>unclassified sequences</taxon>
        <taxon>metagenomes</taxon>
        <taxon>ecological metagenomes</taxon>
    </lineage>
</organism>
<protein>
    <recommendedName>
        <fullName evidence="2">Transcription-repair-coupling factor C-terminal domain-containing protein</fullName>
    </recommendedName>
</protein>
<dbReference type="Gene3D" id="3.90.1150.50">
    <property type="entry name" value="Transcription-repair-coupling factor, D7 domain"/>
    <property type="match status" value="1"/>
</dbReference>
<feature type="non-terminal residue" evidence="1">
    <location>
        <position position="1"/>
    </location>
</feature>
<dbReference type="InterPro" id="IPR037235">
    <property type="entry name" value="TRCF-like_C_D7"/>
</dbReference>
<dbReference type="SUPFAM" id="SSF143517">
    <property type="entry name" value="TRCF domain-like"/>
    <property type="match status" value="1"/>
</dbReference>
<comment type="caution">
    <text evidence="1">The sequence shown here is derived from an EMBL/GenBank/DDBJ whole genome shotgun (WGS) entry which is preliminary data.</text>
</comment>
<evidence type="ECO:0008006" key="2">
    <source>
        <dbReference type="Google" id="ProtNLM"/>
    </source>
</evidence>
<sequence>NTLMLVVRIKAMCKRAGIAKLDGGPKGATIQFHNDKFASPEGLVQFIQDQRGLAKVKDNKIVVRRDWKSDADKIKGAFAIARDLAEHVIAKEKLAKKAKAKG</sequence>
<dbReference type="EMBL" id="LAZR01047225">
    <property type="protein sequence ID" value="KKK94712.1"/>
    <property type="molecule type" value="Genomic_DNA"/>
</dbReference>
<proteinExistence type="predicted"/>
<accession>A0A0F8ZLL4</accession>
<evidence type="ECO:0000313" key="1">
    <source>
        <dbReference type="EMBL" id="KKK94712.1"/>
    </source>
</evidence>
<name>A0A0F8ZLL4_9ZZZZ</name>
<reference evidence="1" key="1">
    <citation type="journal article" date="2015" name="Nature">
        <title>Complex archaea that bridge the gap between prokaryotes and eukaryotes.</title>
        <authorList>
            <person name="Spang A."/>
            <person name="Saw J.H."/>
            <person name="Jorgensen S.L."/>
            <person name="Zaremba-Niedzwiedzka K."/>
            <person name="Martijn J."/>
            <person name="Lind A.E."/>
            <person name="van Eijk R."/>
            <person name="Schleper C."/>
            <person name="Guy L."/>
            <person name="Ettema T.J."/>
        </authorList>
    </citation>
    <scope>NUCLEOTIDE SEQUENCE</scope>
</reference>
<gene>
    <name evidence="1" type="ORF">LCGC14_2680090</name>
</gene>
<dbReference type="AlphaFoldDB" id="A0A0F8ZLL4"/>